<comment type="similarity">
    <text evidence="1">Belongs to the flavin oxidoreductase frp family.</text>
</comment>
<evidence type="ECO:0000256" key="3">
    <source>
        <dbReference type="ARBA" id="ARBA00022643"/>
    </source>
</evidence>
<name>A0A5C4Y3Y6_9DEIO</name>
<dbReference type="AlphaFoldDB" id="A0A5C4Y3Y6"/>
<protein>
    <submittedName>
        <fullName evidence="6">Nitroreductase</fullName>
    </submittedName>
</protein>
<keyword evidence="3" id="KW-0288">FMN</keyword>
<sequence length="273" mass="30874">MQTVAQTLLNHRSIRQFKPDEIPQATLDEVLHEAVVGTSSSGNLNSFSMIVTRDPARKRRLYELHGEQEFVLQAPLVITFCADWHRTRQWLRLRGACDNFNNFLGYQVAANEAMLISQSVTLGFEARGYGLCYMGTTLQAMGKIADYLQLPQTCLPITTIAVGVPDEQPERRERLPLRAYVHDETYREASTAELEDLYRAREESGWQRYMSMPRLRAMCEEGGITSLAQMYTSPYKYDPEAYAATSRQVLDALRGRGFLPEPPTDEAVPTPAG</sequence>
<proteinExistence type="inferred from homology"/>
<dbReference type="GO" id="GO:0016491">
    <property type="term" value="F:oxidoreductase activity"/>
    <property type="evidence" value="ECO:0007669"/>
    <property type="project" value="UniProtKB-KW"/>
</dbReference>
<evidence type="ECO:0000313" key="7">
    <source>
        <dbReference type="EMBL" id="TNM70562.1"/>
    </source>
</evidence>
<dbReference type="InterPro" id="IPR000415">
    <property type="entry name" value="Nitroreductase-like"/>
</dbReference>
<evidence type="ECO:0000313" key="8">
    <source>
        <dbReference type="Proteomes" id="UP000313988"/>
    </source>
</evidence>
<dbReference type="InterPro" id="IPR016446">
    <property type="entry name" value="Flavin_OxRdtase_Frp"/>
</dbReference>
<keyword evidence="4" id="KW-0560">Oxidoreductase</keyword>
<dbReference type="PANTHER" id="PTHR43425:SF2">
    <property type="entry name" value="OXYGEN-INSENSITIVE NADPH NITROREDUCTASE"/>
    <property type="match status" value="1"/>
</dbReference>
<evidence type="ECO:0000313" key="9">
    <source>
        <dbReference type="Proteomes" id="UP000629870"/>
    </source>
</evidence>
<evidence type="ECO:0000256" key="2">
    <source>
        <dbReference type="ARBA" id="ARBA00022630"/>
    </source>
</evidence>
<evidence type="ECO:0000256" key="1">
    <source>
        <dbReference type="ARBA" id="ARBA00008366"/>
    </source>
</evidence>
<organism evidence="7 8">
    <name type="scientific">Deinococcus radiopugnans ATCC 19172</name>
    <dbReference type="NCBI Taxonomy" id="585398"/>
    <lineage>
        <taxon>Bacteria</taxon>
        <taxon>Thermotogati</taxon>
        <taxon>Deinococcota</taxon>
        <taxon>Deinococci</taxon>
        <taxon>Deinococcales</taxon>
        <taxon>Deinococcaceae</taxon>
        <taxon>Deinococcus</taxon>
    </lineage>
</organism>
<dbReference type="InterPro" id="IPR029479">
    <property type="entry name" value="Nitroreductase"/>
</dbReference>
<reference evidence="7 8" key="1">
    <citation type="submission" date="2019-06" db="EMBL/GenBank/DDBJ databases">
        <title>Genome sequence of Deinococcus radiopugnans ATCC 19172.</title>
        <authorList>
            <person name="Maclea K.S."/>
            <person name="Maynard C.R."/>
        </authorList>
    </citation>
    <scope>NUCLEOTIDE SEQUENCE [LARGE SCALE GENOMIC DNA]</scope>
    <source>
        <strain evidence="7 8">ATCC 19172</strain>
    </source>
</reference>
<dbReference type="PANTHER" id="PTHR43425">
    <property type="entry name" value="OXYGEN-INSENSITIVE NADPH NITROREDUCTASE"/>
    <property type="match status" value="1"/>
</dbReference>
<dbReference type="Pfam" id="PF00881">
    <property type="entry name" value="Nitroreductase"/>
    <property type="match status" value="1"/>
</dbReference>
<evidence type="ECO:0000313" key="6">
    <source>
        <dbReference type="EMBL" id="MBB6017253.1"/>
    </source>
</evidence>
<accession>A0A5C4Y3Y6</accession>
<dbReference type="Proteomes" id="UP000629870">
    <property type="component" value="Unassembled WGS sequence"/>
</dbReference>
<dbReference type="Gene3D" id="3.40.109.10">
    <property type="entry name" value="NADH Oxidase"/>
    <property type="match status" value="1"/>
</dbReference>
<keyword evidence="2" id="KW-0285">Flavoprotein</keyword>
<evidence type="ECO:0000256" key="4">
    <source>
        <dbReference type="ARBA" id="ARBA00023002"/>
    </source>
</evidence>
<feature type="domain" description="Nitroreductase" evidence="5">
    <location>
        <begin position="10"/>
        <end position="163"/>
    </location>
</feature>
<dbReference type="OrthoDB" id="9775805at2"/>
<dbReference type="RefSeq" id="WP_139403808.1">
    <property type="nucleotide sequence ID" value="NZ_JACHEW010000012.1"/>
</dbReference>
<dbReference type="EMBL" id="JACHEW010000012">
    <property type="protein sequence ID" value="MBB6017253.1"/>
    <property type="molecule type" value="Genomic_DNA"/>
</dbReference>
<evidence type="ECO:0000259" key="5">
    <source>
        <dbReference type="Pfam" id="PF00881"/>
    </source>
</evidence>
<dbReference type="SUPFAM" id="SSF55469">
    <property type="entry name" value="FMN-dependent nitroreductase-like"/>
    <property type="match status" value="1"/>
</dbReference>
<dbReference type="EMBL" id="VDMO01000013">
    <property type="protein sequence ID" value="TNM70562.1"/>
    <property type="molecule type" value="Genomic_DNA"/>
</dbReference>
<gene>
    <name evidence="7" type="ORF">FHR04_12955</name>
    <name evidence="6" type="ORF">HNQ04_002515</name>
</gene>
<dbReference type="Proteomes" id="UP000313988">
    <property type="component" value="Unassembled WGS sequence"/>
</dbReference>
<comment type="caution">
    <text evidence="7">The sequence shown here is derived from an EMBL/GenBank/DDBJ whole genome shotgun (WGS) entry which is preliminary data.</text>
</comment>
<reference evidence="6 9" key="2">
    <citation type="submission" date="2020-08" db="EMBL/GenBank/DDBJ databases">
        <title>Genomic Encyclopedia of Type Strains, Phase IV (KMG-IV): sequencing the most valuable type-strain genomes for metagenomic binning, comparative biology and taxonomic classification.</title>
        <authorList>
            <person name="Goeker M."/>
        </authorList>
    </citation>
    <scope>NUCLEOTIDE SEQUENCE [LARGE SCALE GENOMIC DNA]</scope>
    <source>
        <strain evidence="6 9">DSM 12027</strain>
    </source>
</reference>
<keyword evidence="9" id="KW-1185">Reference proteome</keyword>